<dbReference type="InterPro" id="IPR045269">
    <property type="entry name" value="Atg1-like"/>
</dbReference>
<dbReference type="InterPro" id="IPR008271">
    <property type="entry name" value="Ser/Thr_kinase_AS"/>
</dbReference>
<dbReference type="Gene3D" id="1.10.510.10">
    <property type="entry name" value="Transferase(Phosphotransferase) domain 1"/>
    <property type="match status" value="1"/>
</dbReference>
<keyword evidence="6" id="KW-1185">Reference proteome</keyword>
<feature type="binding site" evidence="3">
    <location>
        <position position="82"/>
    </location>
    <ligand>
        <name>ATP</name>
        <dbReference type="ChEBI" id="CHEBI:30616"/>
    </ligand>
</feature>
<dbReference type="EMBL" id="CACVKT020002869">
    <property type="protein sequence ID" value="CAC5380262.1"/>
    <property type="molecule type" value="Genomic_DNA"/>
</dbReference>
<dbReference type="Pfam" id="PF00069">
    <property type="entry name" value="Pkinase"/>
    <property type="match status" value="1"/>
</dbReference>
<dbReference type="Gene3D" id="3.30.200.20">
    <property type="entry name" value="Phosphorylase Kinase, domain 1"/>
    <property type="match status" value="1"/>
</dbReference>
<dbReference type="InterPro" id="IPR011009">
    <property type="entry name" value="Kinase-like_dom_sf"/>
</dbReference>
<protein>
    <recommendedName>
        <fullName evidence="4">Protein kinase domain-containing protein</fullName>
    </recommendedName>
</protein>
<dbReference type="GO" id="GO:0005737">
    <property type="term" value="C:cytoplasm"/>
    <property type="evidence" value="ECO:0007669"/>
    <property type="project" value="TreeGrafter"/>
</dbReference>
<keyword evidence="2 3" id="KW-0067">ATP-binding</keyword>
<dbReference type="PROSITE" id="PS50011">
    <property type="entry name" value="PROTEIN_KINASE_DOM"/>
    <property type="match status" value="1"/>
</dbReference>
<evidence type="ECO:0000256" key="2">
    <source>
        <dbReference type="ARBA" id="ARBA00022840"/>
    </source>
</evidence>
<dbReference type="InterPro" id="IPR000719">
    <property type="entry name" value="Prot_kinase_dom"/>
</dbReference>
<dbReference type="SMART" id="SM00220">
    <property type="entry name" value="S_TKc"/>
    <property type="match status" value="1"/>
</dbReference>
<sequence length="706" mass="80570">MESFDELKNVLKSFNGKDCTKKDIDLALRLLDSIREYTKTLSTGIVRYINVNDLDPKWTEVGSGHFGYVYASRYGGSKVAIKIFKEEPKSKIREGKILHSLSHENIIAFRGIGYISQTKANEIDIQVSDKHEGEMMFLVMEYIDQNLLKYVDGMRVHERKGLRYDMVWNIGQQIISALNYLHNFKIAHRDLKPDNILLEVGPRRIVVKLADFGLATDGNQINTNPPRDKKMSSGMSGSSSSVANVRWGAPEVFQESFGREWSFEDYKNADIYCFGNVLTFMLTGERPYSKISTGTLVDYKDPTENLSNPGLPKTLTGHLKNVISKCHLKIPKERPTAENILKDFFSSENNPYLLQTNPETAAEFFSCGFMDKTDIFVADSCTDKEASQMGFYESGIRPTGYDHCNLICQIEVENAPYRDRPDEWSLEIDYNDNSDEFQTMAKNKVIDNNPTVALKGLIFARTGEEENQLIEFKFKESDYVHHRAMRKIWIDFSNQQKIEELPSKADVHPYFSNTFGLHVAVLTDEGPGKAQKFLFPRRTQREGMAAPGKFTCGAVESASKPDYKMHNGKTCVDLVNTAARGLKEELGLELVGRDLDAICLTTVYLKFDTHEWGLCGFVDLKDERIHQKHRLSADSLKDIFSTGPKDKFEHQTLTFIDFDLKTMVEFVFNNHENFASSAKLVVVKVLQAFYGWQRVQQEFEILRYGK</sequence>
<dbReference type="SUPFAM" id="SSF56112">
    <property type="entry name" value="Protein kinase-like (PK-like)"/>
    <property type="match status" value="1"/>
</dbReference>
<dbReference type="OrthoDB" id="346907at2759"/>
<evidence type="ECO:0000259" key="4">
    <source>
        <dbReference type="PROSITE" id="PS50011"/>
    </source>
</evidence>
<dbReference type="Proteomes" id="UP000507470">
    <property type="component" value="Unassembled WGS sequence"/>
</dbReference>
<dbReference type="PROSITE" id="PS00108">
    <property type="entry name" value="PROTEIN_KINASE_ST"/>
    <property type="match status" value="1"/>
</dbReference>
<evidence type="ECO:0000313" key="5">
    <source>
        <dbReference type="EMBL" id="CAC5380262.1"/>
    </source>
</evidence>
<dbReference type="GO" id="GO:0005524">
    <property type="term" value="F:ATP binding"/>
    <property type="evidence" value="ECO:0007669"/>
    <property type="project" value="UniProtKB-UniRule"/>
</dbReference>
<organism evidence="5 6">
    <name type="scientific">Mytilus coruscus</name>
    <name type="common">Sea mussel</name>
    <dbReference type="NCBI Taxonomy" id="42192"/>
    <lineage>
        <taxon>Eukaryota</taxon>
        <taxon>Metazoa</taxon>
        <taxon>Spiralia</taxon>
        <taxon>Lophotrochozoa</taxon>
        <taxon>Mollusca</taxon>
        <taxon>Bivalvia</taxon>
        <taxon>Autobranchia</taxon>
        <taxon>Pteriomorphia</taxon>
        <taxon>Mytilida</taxon>
        <taxon>Mytiloidea</taxon>
        <taxon>Mytilidae</taxon>
        <taxon>Mytilinae</taxon>
        <taxon>Mytilus</taxon>
    </lineage>
</organism>
<dbReference type="InterPro" id="IPR017441">
    <property type="entry name" value="Protein_kinase_ATP_BS"/>
</dbReference>
<evidence type="ECO:0000313" key="6">
    <source>
        <dbReference type="Proteomes" id="UP000507470"/>
    </source>
</evidence>
<evidence type="ECO:0000256" key="3">
    <source>
        <dbReference type="PROSITE-ProRule" id="PRU10141"/>
    </source>
</evidence>
<dbReference type="AlphaFoldDB" id="A0A6J8B8J1"/>
<dbReference type="PANTHER" id="PTHR24348">
    <property type="entry name" value="SERINE/THREONINE-PROTEIN KINASE UNC-51-RELATED"/>
    <property type="match status" value="1"/>
</dbReference>
<accession>A0A6J8B8J1</accession>
<dbReference type="GO" id="GO:0006914">
    <property type="term" value="P:autophagy"/>
    <property type="evidence" value="ECO:0007669"/>
    <property type="project" value="UniProtKB-ARBA"/>
</dbReference>
<keyword evidence="1 3" id="KW-0547">Nucleotide-binding</keyword>
<reference evidence="5 6" key="1">
    <citation type="submission" date="2020-06" db="EMBL/GenBank/DDBJ databases">
        <authorList>
            <person name="Li R."/>
            <person name="Bekaert M."/>
        </authorList>
    </citation>
    <scope>NUCLEOTIDE SEQUENCE [LARGE SCALE GENOMIC DNA]</scope>
    <source>
        <strain evidence="6">wild</strain>
    </source>
</reference>
<dbReference type="PROSITE" id="PS00107">
    <property type="entry name" value="PROTEIN_KINASE_ATP"/>
    <property type="match status" value="1"/>
</dbReference>
<feature type="domain" description="Protein kinase" evidence="4">
    <location>
        <begin position="55"/>
        <end position="353"/>
    </location>
</feature>
<dbReference type="GO" id="GO:0010506">
    <property type="term" value="P:regulation of autophagy"/>
    <property type="evidence" value="ECO:0007669"/>
    <property type="project" value="InterPro"/>
</dbReference>
<gene>
    <name evidence="5" type="ORF">MCOR_16236</name>
</gene>
<evidence type="ECO:0000256" key="1">
    <source>
        <dbReference type="ARBA" id="ARBA00022741"/>
    </source>
</evidence>
<proteinExistence type="predicted"/>
<name>A0A6J8B8J1_MYTCO</name>
<dbReference type="GO" id="GO:0004674">
    <property type="term" value="F:protein serine/threonine kinase activity"/>
    <property type="evidence" value="ECO:0007669"/>
    <property type="project" value="InterPro"/>
</dbReference>